<dbReference type="EMBL" id="CAJNOI010002435">
    <property type="protein sequence ID" value="CAF1475672.1"/>
    <property type="molecule type" value="Genomic_DNA"/>
</dbReference>
<organism evidence="2 6">
    <name type="scientific">Adineta steineri</name>
    <dbReference type="NCBI Taxonomy" id="433720"/>
    <lineage>
        <taxon>Eukaryota</taxon>
        <taxon>Metazoa</taxon>
        <taxon>Spiralia</taxon>
        <taxon>Gnathifera</taxon>
        <taxon>Rotifera</taxon>
        <taxon>Eurotatoria</taxon>
        <taxon>Bdelloidea</taxon>
        <taxon>Adinetida</taxon>
        <taxon>Adinetidae</taxon>
        <taxon>Adineta</taxon>
    </lineage>
</organism>
<evidence type="ECO:0000313" key="3">
    <source>
        <dbReference type="EMBL" id="CAF1637181.1"/>
    </source>
</evidence>
<dbReference type="EMBL" id="CAJNOM010002755">
    <property type="protein sequence ID" value="CAF1637181.1"/>
    <property type="molecule type" value="Genomic_DNA"/>
</dbReference>
<name>A0A815RDI2_9BILA</name>
<dbReference type="EMBL" id="CAJNOM010002756">
    <property type="protein sequence ID" value="CAF1637192.1"/>
    <property type="molecule type" value="Genomic_DNA"/>
</dbReference>
<dbReference type="OrthoDB" id="9977239at2759"/>
<dbReference type="Proteomes" id="UP000663832">
    <property type="component" value="Unassembled WGS sequence"/>
</dbReference>
<comment type="caution">
    <text evidence="2">The sequence shown here is derived from an EMBL/GenBank/DDBJ whole genome shotgun (WGS) entry which is preliminary data.</text>
</comment>
<evidence type="ECO:0000313" key="5">
    <source>
        <dbReference type="Proteomes" id="UP000663832"/>
    </source>
</evidence>
<dbReference type="Proteomes" id="UP000663877">
    <property type="component" value="Unassembled WGS sequence"/>
</dbReference>
<dbReference type="AlphaFoldDB" id="A0A815RDI2"/>
<proteinExistence type="predicted"/>
<evidence type="ECO:0000313" key="2">
    <source>
        <dbReference type="EMBL" id="CAF1475672.1"/>
    </source>
</evidence>
<evidence type="ECO:0000313" key="1">
    <source>
        <dbReference type="EMBL" id="CAF1475648.1"/>
    </source>
</evidence>
<evidence type="ECO:0000313" key="6">
    <source>
        <dbReference type="Proteomes" id="UP000663877"/>
    </source>
</evidence>
<dbReference type="EMBL" id="CAJNOI010002434">
    <property type="protein sequence ID" value="CAF1475648.1"/>
    <property type="molecule type" value="Genomic_DNA"/>
</dbReference>
<protein>
    <submittedName>
        <fullName evidence="2">Uncharacterized protein</fullName>
    </submittedName>
</protein>
<evidence type="ECO:0000313" key="4">
    <source>
        <dbReference type="EMBL" id="CAF1637192.1"/>
    </source>
</evidence>
<keyword evidence="5" id="KW-1185">Reference proteome</keyword>
<gene>
    <name evidence="1" type="ORF">BJG266_LOCUS41777</name>
    <name evidence="2" type="ORF">BJG266_LOCUS41779</name>
    <name evidence="3" type="ORF">QVE165_LOCUS58654</name>
    <name evidence="4" type="ORF">QVE165_LOCUS58656</name>
</gene>
<reference evidence="2" key="1">
    <citation type="submission" date="2021-02" db="EMBL/GenBank/DDBJ databases">
        <authorList>
            <person name="Nowell W R."/>
        </authorList>
    </citation>
    <scope>NUCLEOTIDE SEQUENCE</scope>
</reference>
<accession>A0A815RDI2</accession>
<sequence length="322" mass="36699">MSRSHIDLLRDPHFITNTIIEHNQLRNILSRLNTPVLIDYAQDLIKTIVITEFNKQTPTAAIIPIVDASSPIKKEILSTVLSEKELDIIHRYALDITQASLNLSKEPMGMGFNGDKALGTDQHVFAILGPHRGQYYGEIAVVFKRELMLHPSSHFSIPAATLFPNGHVYTCLPWVIDYGTQDSRIHQFYKSKLHCSVSGYEYAAATLLIAIIGKDNKTTSIDMNDVIRWWEKVDSHMVFESYLPSRIPLSYIDHVYMPEIVFNSLTCQAQHSARTIFRDKLTVTNNNGKLYETYLFEQFTKRFDPNTNELSTSKGTMINLFA</sequence>